<name>A0ABU9W2V9_9MICO</name>
<protein>
    <submittedName>
        <fullName evidence="2">Protealysin inhibitor emfourin</fullName>
    </submittedName>
</protein>
<dbReference type="InterPro" id="IPR049457">
    <property type="entry name" value="Emfourin"/>
</dbReference>
<gene>
    <name evidence="2" type="ORF">WJX64_07250</name>
</gene>
<accession>A0ABU9W2V9</accession>
<comment type="caution">
    <text evidence="2">The sequence shown here is derived from an EMBL/GenBank/DDBJ whole genome shotgun (WGS) entry which is preliminary data.</text>
</comment>
<dbReference type="Pfam" id="PF20242">
    <property type="entry name" value="Emfourin"/>
    <property type="match status" value="1"/>
</dbReference>
<proteinExistence type="predicted"/>
<sequence length="130" mass="14550">MLVIVTRSGGFAGLRRTWSVLVDEQPDAAAWLVLLAELPWDDVLPQPQQPDRFVYLIRYERQSGAPADLVHPHTPAPIDPPEREATLAEQQLQGPWRELVDKVRTADSTTRPDSRRAPDPSMAPDSRAAH</sequence>
<dbReference type="Proteomes" id="UP001425155">
    <property type="component" value="Unassembled WGS sequence"/>
</dbReference>
<evidence type="ECO:0000313" key="3">
    <source>
        <dbReference type="Proteomes" id="UP001425155"/>
    </source>
</evidence>
<feature type="compositionally biased region" description="Basic and acidic residues" evidence="1">
    <location>
        <begin position="98"/>
        <end position="118"/>
    </location>
</feature>
<keyword evidence="3" id="KW-1185">Reference proteome</keyword>
<organism evidence="2 3">
    <name type="scientific">Leifsonia stereocauli</name>
    <dbReference type="NCBI Taxonomy" id="3134136"/>
    <lineage>
        <taxon>Bacteria</taxon>
        <taxon>Bacillati</taxon>
        <taxon>Actinomycetota</taxon>
        <taxon>Actinomycetes</taxon>
        <taxon>Micrococcales</taxon>
        <taxon>Microbacteriaceae</taxon>
        <taxon>Leifsonia</taxon>
    </lineage>
</organism>
<reference evidence="2 3" key="1">
    <citation type="submission" date="2024-03" db="EMBL/GenBank/DDBJ databases">
        <title>YIM 134122 draft genome.</title>
        <authorList>
            <person name="Zuo S."/>
            <person name="Xiong L."/>
        </authorList>
    </citation>
    <scope>NUCLEOTIDE SEQUENCE [LARGE SCALE GENOMIC DNA]</scope>
    <source>
        <strain evidence="2 3">YIM 134122</strain>
    </source>
</reference>
<evidence type="ECO:0000313" key="2">
    <source>
        <dbReference type="EMBL" id="MEN1946334.1"/>
    </source>
</evidence>
<dbReference type="EMBL" id="JBCLVG010000001">
    <property type="protein sequence ID" value="MEN1946334.1"/>
    <property type="molecule type" value="Genomic_DNA"/>
</dbReference>
<feature type="region of interest" description="Disordered" evidence="1">
    <location>
        <begin position="66"/>
        <end position="130"/>
    </location>
</feature>
<evidence type="ECO:0000256" key="1">
    <source>
        <dbReference type="SAM" id="MobiDB-lite"/>
    </source>
</evidence>
<dbReference type="RefSeq" id="WP_342112784.1">
    <property type="nucleotide sequence ID" value="NZ_JBCAUN010000001.1"/>
</dbReference>